<dbReference type="InterPro" id="IPR050417">
    <property type="entry name" value="Sugar_Epim/Isomerase"/>
</dbReference>
<dbReference type="InterPro" id="IPR036237">
    <property type="entry name" value="Xyl_isomerase-like_sf"/>
</dbReference>
<reference evidence="3 4" key="1">
    <citation type="submission" date="2021-03" db="EMBL/GenBank/DDBJ databases">
        <title>novel species isolated from a fishpond in China.</title>
        <authorList>
            <person name="Lu H."/>
            <person name="Cai Z."/>
        </authorList>
    </citation>
    <scope>NUCLEOTIDE SEQUENCE [LARGE SCALE GENOMIC DNA]</scope>
    <source>
        <strain evidence="3 4">JCM 31546</strain>
    </source>
</reference>
<keyword evidence="4" id="KW-1185">Reference proteome</keyword>
<evidence type="ECO:0000313" key="4">
    <source>
        <dbReference type="Proteomes" id="UP000664698"/>
    </source>
</evidence>
<dbReference type="PANTHER" id="PTHR43489">
    <property type="entry name" value="ISOMERASE"/>
    <property type="match status" value="1"/>
</dbReference>
<dbReference type="GO" id="GO:0016853">
    <property type="term" value="F:isomerase activity"/>
    <property type="evidence" value="ECO:0007669"/>
    <property type="project" value="UniProtKB-KW"/>
</dbReference>
<organism evidence="3 4">
    <name type="scientific">Algoriphagus aestuariicola</name>
    <dbReference type="NCBI Taxonomy" id="1852016"/>
    <lineage>
        <taxon>Bacteria</taxon>
        <taxon>Pseudomonadati</taxon>
        <taxon>Bacteroidota</taxon>
        <taxon>Cytophagia</taxon>
        <taxon>Cytophagales</taxon>
        <taxon>Cyclobacteriaceae</taxon>
        <taxon>Algoriphagus</taxon>
    </lineage>
</organism>
<evidence type="ECO:0000313" key="3">
    <source>
        <dbReference type="EMBL" id="MBN7799282.1"/>
    </source>
</evidence>
<dbReference type="InterPro" id="IPR013022">
    <property type="entry name" value="Xyl_isomerase-like_TIM-brl"/>
</dbReference>
<dbReference type="Proteomes" id="UP000664698">
    <property type="component" value="Unassembled WGS sequence"/>
</dbReference>
<evidence type="ECO:0000256" key="1">
    <source>
        <dbReference type="ARBA" id="ARBA00023235"/>
    </source>
</evidence>
<keyword evidence="1 3" id="KW-0413">Isomerase</keyword>
<dbReference type="RefSeq" id="WP_206567284.1">
    <property type="nucleotide sequence ID" value="NZ_JAFKCW010000001.1"/>
</dbReference>
<dbReference type="SUPFAM" id="SSF51658">
    <property type="entry name" value="Xylose isomerase-like"/>
    <property type="match status" value="1"/>
</dbReference>
<dbReference type="Pfam" id="PF01261">
    <property type="entry name" value="AP_endonuc_2"/>
    <property type="match status" value="1"/>
</dbReference>
<accession>A0ABS3BJX1</accession>
<evidence type="ECO:0000259" key="2">
    <source>
        <dbReference type="Pfam" id="PF01261"/>
    </source>
</evidence>
<dbReference type="PANTHER" id="PTHR43489:SF7">
    <property type="entry name" value="3-DEHYDRO-D-GULOSIDE 4-EPIMERASE-RELATED"/>
    <property type="match status" value="1"/>
</dbReference>
<dbReference type="EMBL" id="JAFKCW010000001">
    <property type="protein sequence ID" value="MBN7799282.1"/>
    <property type="molecule type" value="Genomic_DNA"/>
</dbReference>
<feature type="domain" description="Xylose isomerase-like TIM barrel" evidence="2">
    <location>
        <begin position="29"/>
        <end position="270"/>
    </location>
</feature>
<dbReference type="Gene3D" id="3.20.20.150">
    <property type="entry name" value="Divalent-metal-dependent TIM barrel enzymes"/>
    <property type="match status" value="1"/>
</dbReference>
<proteinExistence type="predicted"/>
<protein>
    <submittedName>
        <fullName evidence="3">Sugar phosphate isomerase/epimerase</fullName>
    </submittedName>
</protein>
<sequence length="276" mass="30719">MIRSAVTINLIDTMSSGPWIYWHDLEESLRKAAELGFDGVELFTRSGNDLNVEHLRQRLDHYGLLVAAVGTGAGKVLHGLTLTDPDLEIRKNALSFISEMISFGAKFGAPAIIGSMQGNWGLGSGPKMEEAFGFFVEALEQLGDQADQEGVPLLIEPLNRYECNGFNQLFVFDNLQPYLKTRNVKVLADLFHMNIEEENLSQTIRDFGKYIGHVHFADSNRRPMGMGHTDMAPIAEALKNIGYSGYVSAEAFPYPNPDAAAEQTIKAFREYFSTKY</sequence>
<comment type="caution">
    <text evidence="3">The sequence shown here is derived from an EMBL/GenBank/DDBJ whole genome shotgun (WGS) entry which is preliminary data.</text>
</comment>
<gene>
    <name evidence="3" type="ORF">J0A67_00340</name>
</gene>
<name>A0ABS3BJX1_9BACT</name>